<protein>
    <recommendedName>
        <fullName evidence="3">Glutamate decarboxylase</fullName>
    </recommendedName>
</protein>
<accession>A0A162MVJ2</accession>
<dbReference type="AlphaFoldDB" id="A0A162MVJ2"/>
<organism evidence="1 2">
    <name type="scientific">Thermovenabulum gondwanense</name>
    <dbReference type="NCBI Taxonomy" id="520767"/>
    <lineage>
        <taxon>Bacteria</taxon>
        <taxon>Bacillati</taxon>
        <taxon>Bacillota</taxon>
        <taxon>Clostridia</taxon>
        <taxon>Thermosediminibacterales</taxon>
        <taxon>Thermosediminibacteraceae</taxon>
        <taxon>Thermovenabulum</taxon>
    </lineage>
</organism>
<evidence type="ECO:0000313" key="1">
    <source>
        <dbReference type="EMBL" id="KYO67831.1"/>
    </source>
</evidence>
<gene>
    <name evidence="1" type="ORF">ATZ99_04710</name>
</gene>
<sequence>MWTVVYMTTSKETADKVAEILKNEGFLVKTKEALKSKKKGCYIEILVPEAEAEEAHKIILEKNL</sequence>
<dbReference type="OrthoDB" id="1684603at2"/>
<proteinExistence type="predicted"/>
<evidence type="ECO:0008006" key="3">
    <source>
        <dbReference type="Google" id="ProtNLM"/>
    </source>
</evidence>
<reference evidence="1 2" key="1">
    <citation type="submission" date="2015-12" db="EMBL/GenBank/DDBJ databases">
        <title>Draft genome of Thermovenabulum gondwanense isolated from a red thermophilic microbial mat colonisisng an outflow channel of a bore well.</title>
        <authorList>
            <person name="Patel B.K."/>
        </authorList>
    </citation>
    <scope>NUCLEOTIDE SEQUENCE [LARGE SCALE GENOMIC DNA]</scope>
    <source>
        <strain evidence="1 2">R270</strain>
    </source>
</reference>
<dbReference type="STRING" id="520767.ATZ99_04710"/>
<dbReference type="RefSeq" id="WP_068747642.1">
    <property type="nucleotide sequence ID" value="NZ_LOHZ01000020.1"/>
</dbReference>
<dbReference type="EMBL" id="LOHZ01000020">
    <property type="protein sequence ID" value="KYO67831.1"/>
    <property type="molecule type" value="Genomic_DNA"/>
</dbReference>
<dbReference type="Proteomes" id="UP000075737">
    <property type="component" value="Unassembled WGS sequence"/>
</dbReference>
<comment type="caution">
    <text evidence="1">The sequence shown here is derived from an EMBL/GenBank/DDBJ whole genome shotgun (WGS) entry which is preliminary data.</text>
</comment>
<evidence type="ECO:0000313" key="2">
    <source>
        <dbReference type="Proteomes" id="UP000075737"/>
    </source>
</evidence>
<keyword evidence="2" id="KW-1185">Reference proteome</keyword>
<name>A0A162MVJ2_9FIRM</name>